<name>J2Z927_9EURY</name>
<dbReference type="PANTHER" id="PTHR30349">
    <property type="entry name" value="PHAGE INTEGRASE-RELATED"/>
    <property type="match status" value="1"/>
</dbReference>
<keyword evidence="1" id="KW-0229">DNA integration</keyword>
<dbReference type="GO" id="GO:0003677">
    <property type="term" value="F:DNA binding"/>
    <property type="evidence" value="ECO:0007669"/>
    <property type="project" value="UniProtKB-UniRule"/>
</dbReference>
<dbReference type="PATRIC" id="fig|1210908.3.peg.4224"/>
<dbReference type="eggNOG" id="arCOG04506">
    <property type="taxonomic scope" value="Archaea"/>
</dbReference>
<dbReference type="RefSeq" id="WP_009377843.1">
    <property type="nucleotide sequence ID" value="NZ_ALJD01000016.1"/>
</dbReference>
<dbReference type="InterPro" id="IPR044068">
    <property type="entry name" value="CB"/>
</dbReference>
<evidence type="ECO:0000256" key="1">
    <source>
        <dbReference type="ARBA" id="ARBA00022908"/>
    </source>
</evidence>
<dbReference type="AlphaFoldDB" id="J2Z927"/>
<dbReference type="Gene3D" id="1.10.443.10">
    <property type="entry name" value="Intergrase catalytic core"/>
    <property type="match status" value="1"/>
</dbReference>
<gene>
    <name evidence="8" type="ORF">HSB1_45210</name>
</gene>
<evidence type="ECO:0000259" key="6">
    <source>
        <dbReference type="PROSITE" id="PS51898"/>
    </source>
</evidence>
<dbReference type="OrthoDB" id="194919at2157"/>
<accession>J2Z927</accession>
<dbReference type="PROSITE" id="PS51900">
    <property type="entry name" value="CB"/>
    <property type="match status" value="1"/>
</dbReference>
<sequence>MTLSPSDTTVAEPLDAFLRSKAKGGTESGNYRRNCERVVREFLEWLDRRGEATTFADLDPRTFRRFARDLTTYDPTAEEPLCRRELTAGTVRTYYAQVSAYTGWCVREGYLDRNPAQQNVAKEPLPDDDGRRSGDQQAWTDDHRRAITTHVDRAVSEALDGISDDGELFEAVKPYRDRALVYVLCYSGVRGGELVADPKDDRRVGLRWEDVSLADSTLTVFSKNQRWSDRSLPSQALAAVDRYRTVLDPHPDWPVFPTLHYPSLYEAVRTGLGTHGWTESAVEEYVDDLSGHPAIFETLREYDLSPPSMTTDGVRRTMRRLCADADIELDDRHGYLAPHGGRRGVGEVMVRQRGFTAAARLLDNSEAMVREHYSHIEAKDLAADAGSAFEEHDG</sequence>
<dbReference type="InterPro" id="IPR010998">
    <property type="entry name" value="Integrase_recombinase_N"/>
</dbReference>
<proteinExistence type="predicted"/>
<dbReference type="Proteomes" id="UP000007813">
    <property type="component" value="Unassembled WGS sequence"/>
</dbReference>
<dbReference type="Gene3D" id="1.10.150.130">
    <property type="match status" value="1"/>
</dbReference>
<dbReference type="InterPro" id="IPR002104">
    <property type="entry name" value="Integrase_catalytic"/>
</dbReference>
<dbReference type="GO" id="GO:0015074">
    <property type="term" value="P:DNA integration"/>
    <property type="evidence" value="ECO:0007669"/>
    <property type="project" value="UniProtKB-KW"/>
</dbReference>
<reference evidence="8 9" key="1">
    <citation type="journal article" date="2012" name="J. Bacteriol.">
        <title>Draft Genome Sequence of the Extremely Halophilic Archaeon Halogranum salarium B-1T.</title>
        <authorList>
            <person name="Kim K.K."/>
            <person name="Lee K.C."/>
            <person name="Lee J.S."/>
        </authorList>
    </citation>
    <scope>NUCLEOTIDE SEQUENCE [LARGE SCALE GENOMIC DNA]</scope>
    <source>
        <strain evidence="8 9">B-1</strain>
    </source>
</reference>
<keyword evidence="3" id="KW-0233">DNA recombination</keyword>
<evidence type="ECO:0008006" key="10">
    <source>
        <dbReference type="Google" id="ProtNLM"/>
    </source>
</evidence>
<comment type="caution">
    <text evidence="8">The sequence shown here is derived from an EMBL/GenBank/DDBJ whole genome shotgun (WGS) entry which is preliminary data.</text>
</comment>
<dbReference type="GO" id="GO:0006310">
    <property type="term" value="P:DNA recombination"/>
    <property type="evidence" value="ECO:0007669"/>
    <property type="project" value="UniProtKB-KW"/>
</dbReference>
<dbReference type="PANTHER" id="PTHR30349:SF41">
    <property type="entry name" value="INTEGRASE_RECOMBINASE PROTEIN MJ0367-RELATED"/>
    <property type="match status" value="1"/>
</dbReference>
<evidence type="ECO:0000256" key="2">
    <source>
        <dbReference type="ARBA" id="ARBA00023125"/>
    </source>
</evidence>
<evidence type="ECO:0000256" key="3">
    <source>
        <dbReference type="ARBA" id="ARBA00023172"/>
    </source>
</evidence>
<keyword evidence="2 4" id="KW-0238">DNA-binding</keyword>
<dbReference type="InterPro" id="IPR050090">
    <property type="entry name" value="Tyrosine_recombinase_XerCD"/>
</dbReference>
<feature type="compositionally biased region" description="Basic and acidic residues" evidence="5">
    <location>
        <begin position="124"/>
        <end position="140"/>
    </location>
</feature>
<dbReference type="PROSITE" id="PS51898">
    <property type="entry name" value="TYR_RECOMBINASE"/>
    <property type="match status" value="1"/>
</dbReference>
<organism evidence="8 9">
    <name type="scientific">Halogranum salarium B-1</name>
    <dbReference type="NCBI Taxonomy" id="1210908"/>
    <lineage>
        <taxon>Archaea</taxon>
        <taxon>Methanobacteriati</taxon>
        <taxon>Methanobacteriota</taxon>
        <taxon>Stenosarchaea group</taxon>
        <taxon>Halobacteria</taxon>
        <taxon>Halobacteriales</taxon>
        <taxon>Haloferacaceae</taxon>
    </lineage>
</organism>
<dbReference type="InterPro" id="IPR011010">
    <property type="entry name" value="DNA_brk_join_enz"/>
</dbReference>
<dbReference type="SUPFAM" id="SSF56349">
    <property type="entry name" value="DNA breaking-rejoining enzymes"/>
    <property type="match status" value="1"/>
</dbReference>
<dbReference type="InterPro" id="IPR013762">
    <property type="entry name" value="Integrase-like_cat_sf"/>
</dbReference>
<evidence type="ECO:0000313" key="9">
    <source>
        <dbReference type="Proteomes" id="UP000007813"/>
    </source>
</evidence>
<protein>
    <recommendedName>
        <fullName evidence="10">Core-binding (CB) domain-containing protein</fullName>
    </recommendedName>
</protein>
<evidence type="ECO:0000259" key="7">
    <source>
        <dbReference type="PROSITE" id="PS51900"/>
    </source>
</evidence>
<feature type="domain" description="Core-binding (CB)" evidence="7">
    <location>
        <begin position="8"/>
        <end position="106"/>
    </location>
</feature>
<feature type="region of interest" description="Disordered" evidence="5">
    <location>
        <begin position="120"/>
        <end position="140"/>
    </location>
</feature>
<evidence type="ECO:0000313" key="8">
    <source>
        <dbReference type="EMBL" id="EJN57135.1"/>
    </source>
</evidence>
<feature type="domain" description="Tyr recombinase" evidence="6">
    <location>
        <begin position="154"/>
        <end position="386"/>
    </location>
</feature>
<dbReference type="EMBL" id="ALJD01000016">
    <property type="protein sequence ID" value="EJN57135.1"/>
    <property type="molecule type" value="Genomic_DNA"/>
</dbReference>
<evidence type="ECO:0000256" key="5">
    <source>
        <dbReference type="SAM" id="MobiDB-lite"/>
    </source>
</evidence>
<evidence type="ECO:0000256" key="4">
    <source>
        <dbReference type="PROSITE-ProRule" id="PRU01248"/>
    </source>
</evidence>